<dbReference type="InterPro" id="IPR004712">
    <property type="entry name" value="Na+/H+_antiporter_fungi"/>
</dbReference>
<dbReference type="EMBL" id="JAEPRE010000241">
    <property type="protein sequence ID" value="KAG2229818.1"/>
    <property type="molecule type" value="Genomic_DNA"/>
</dbReference>
<name>A0A8H7SK07_9FUNG</name>
<gene>
    <name evidence="2" type="ORF">INT48_008262</name>
</gene>
<feature type="transmembrane region" description="Helical" evidence="1">
    <location>
        <begin position="40"/>
        <end position="58"/>
    </location>
</feature>
<evidence type="ECO:0000313" key="3">
    <source>
        <dbReference type="Proteomes" id="UP000613177"/>
    </source>
</evidence>
<protein>
    <submittedName>
        <fullName evidence="2">Uncharacterized protein</fullName>
    </submittedName>
</protein>
<dbReference type="GO" id="GO:0042391">
    <property type="term" value="P:regulation of membrane potential"/>
    <property type="evidence" value="ECO:0007669"/>
    <property type="project" value="InterPro"/>
</dbReference>
<dbReference type="GO" id="GO:0015385">
    <property type="term" value="F:sodium:proton antiporter activity"/>
    <property type="evidence" value="ECO:0007669"/>
    <property type="project" value="InterPro"/>
</dbReference>
<dbReference type="GO" id="GO:0005886">
    <property type="term" value="C:plasma membrane"/>
    <property type="evidence" value="ECO:0007669"/>
    <property type="project" value="InterPro"/>
</dbReference>
<organism evidence="2 3">
    <name type="scientific">Thamnidium elegans</name>
    <dbReference type="NCBI Taxonomy" id="101142"/>
    <lineage>
        <taxon>Eukaryota</taxon>
        <taxon>Fungi</taxon>
        <taxon>Fungi incertae sedis</taxon>
        <taxon>Mucoromycota</taxon>
        <taxon>Mucoromycotina</taxon>
        <taxon>Mucoromycetes</taxon>
        <taxon>Mucorales</taxon>
        <taxon>Mucorineae</taxon>
        <taxon>Mucoraceae</taxon>
        <taxon>Thamnidium</taxon>
    </lineage>
</organism>
<dbReference type="PANTHER" id="PTHR31382:SF1">
    <property type="entry name" value="SODIUM ION_PROTON EXCHANGER (EUROFUNG)"/>
    <property type="match status" value="1"/>
</dbReference>
<proteinExistence type="predicted"/>
<comment type="caution">
    <text evidence="2">The sequence shown here is derived from an EMBL/GenBank/DDBJ whole genome shotgun (WGS) entry which is preliminary data.</text>
</comment>
<dbReference type="GO" id="GO:0036376">
    <property type="term" value="P:sodium ion export across plasma membrane"/>
    <property type="evidence" value="ECO:0007669"/>
    <property type="project" value="InterPro"/>
</dbReference>
<accession>A0A8H7SK07</accession>
<dbReference type="GO" id="GO:0120029">
    <property type="term" value="P:proton export across plasma membrane"/>
    <property type="evidence" value="ECO:0007669"/>
    <property type="project" value="InterPro"/>
</dbReference>
<keyword evidence="1" id="KW-1133">Transmembrane helix</keyword>
<evidence type="ECO:0000256" key="1">
    <source>
        <dbReference type="SAM" id="Phobius"/>
    </source>
</evidence>
<dbReference type="PANTHER" id="PTHR31382">
    <property type="entry name" value="NA(+)/H(+) ANTIPORTER"/>
    <property type="match status" value="1"/>
</dbReference>
<reference evidence="2" key="1">
    <citation type="submission" date="2021-01" db="EMBL/GenBank/DDBJ databases">
        <title>Metabolic potential, ecology and presence of endohyphal bacteria is reflected in genomic diversity of Mucoromycotina.</title>
        <authorList>
            <person name="Muszewska A."/>
            <person name="Okrasinska A."/>
            <person name="Steczkiewicz K."/>
            <person name="Drgas O."/>
            <person name="Orlowska M."/>
            <person name="Perlinska-Lenart U."/>
            <person name="Aleksandrzak-Piekarczyk T."/>
            <person name="Szatraj K."/>
            <person name="Zielenkiewicz U."/>
            <person name="Pilsyk S."/>
            <person name="Malc E."/>
            <person name="Mieczkowski P."/>
            <person name="Kruszewska J.S."/>
            <person name="Biernat P."/>
            <person name="Pawlowska J."/>
        </authorList>
    </citation>
    <scope>NUCLEOTIDE SEQUENCE</scope>
    <source>
        <strain evidence="2">WA0000018081</strain>
    </source>
</reference>
<sequence>MESLHVIPGEFSTFTIAIAILSGFIVFFGYVSMFIKERCFLSEAFVALVVGIIAGPLVSNGFNPNSWNDSDEITKELTRCILAIQVC</sequence>
<evidence type="ECO:0000313" key="2">
    <source>
        <dbReference type="EMBL" id="KAG2229818.1"/>
    </source>
</evidence>
<dbReference type="Proteomes" id="UP000613177">
    <property type="component" value="Unassembled WGS sequence"/>
</dbReference>
<keyword evidence="1" id="KW-0472">Membrane</keyword>
<keyword evidence="3" id="KW-1185">Reference proteome</keyword>
<dbReference type="AlphaFoldDB" id="A0A8H7SK07"/>
<feature type="transmembrane region" description="Helical" evidence="1">
    <location>
        <begin position="12"/>
        <end position="33"/>
    </location>
</feature>
<keyword evidence="1" id="KW-0812">Transmembrane</keyword>